<gene>
    <name evidence="1" type="ORF">ACFQ1G_02145</name>
</gene>
<proteinExistence type="predicted"/>
<dbReference type="SUPFAM" id="SSF51182">
    <property type="entry name" value="RmlC-like cupins"/>
    <property type="match status" value="1"/>
</dbReference>
<sequence length="97" mass="11195">METIKDTIKDQSFKLLKVQKLTTGSSPEIFSIFLEKGAEFTEKGSSRAAHIIVLEGMIDLFINKKIHHLSTHQHFQFGRDTPHWIEALEDSKFLIIR</sequence>
<protein>
    <submittedName>
        <fullName evidence="1">Cupin domain-containing protein</fullName>
    </submittedName>
</protein>
<name>A0ABW3IBU4_9FLAO</name>
<evidence type="ECO:0000313" key="1">
    <source>
        <dbReference type="EMBL" id="MFD0975581.1"/>
    </source>
</evidence>
<dbReference type="RefSeq" id="WP_380736615.1">
    <property type="nucleotide sequence ID" value="NZ_JBHTJP010000032.1"/>
</dbReference>
<dbReference type="InterPro" id="IPR011051">
    <property type="entry name" value="RmlC_Cupin_sf"/>
</dbReference>
<comment type="caution">
    <text evidence="1">The sequence shown here is derived from an EMBL/GenBank/DDBJ whole genome shotgun (WGS) entry which is preliminary data.</text>
</comment>
<reference evidence="2" key="1">
    <citation type="journal article" date="2019" name="Int. J. Syst. Evol. Microbiol.">
        <title>The Global Catalogue of Microorganisms (GCM) 10K type strain sequencing project: providing services to taxonomists for standard genome sequencing and annotation.</title>
        <authorList>
            <consortium name="The Broad Institute Genomics Platform"/>
            <consortium name="The Broad Institute Genome Sequencing Center for Infectious Disease"/>
            <person name="Wu L."/>
            <person name="Ma J."/>
        </authorList>
    </citation>
    <scope>NUCLEOTIDE SEQUENCE [LARGE SCALE GENOMIC DNA]</scope>
    <source>
        <strain evidence="2">CCUG 60898</strain>
    </source>
</reference>
<accession>A0ABW3IBU4</accession>
<dbReference type="EMBL" id="JBHTJP010000032">
    <property type="protein sequence ID" value="MFD0975581.1"/>
    <property type="molecule type" value="Genomic_DNA"/>
</dbReference>
<dbReference type="Gene3D" id="2.60.120.10">
    <property type="entry name" value="Jelly Rolls"/>
    <property type="match status" value="1"/>
</dbReference>
<keyword evidence="2" id="KW-1185">Reference proteome</keyword>
<dbReference type="InterPro" id="IPR014710">
    <property type="entry name" value="RmlC-like_jellyroll"/>
</dbReference>
<evidence type="ECO:0000313" key="2">
    <source>
        <dbReference type="Proteomes" id="UP001597100"/>
    </source>
</evidence>
<organism evidence="1 2">
    <name type="scientific">Salinimicrobium gaetbulicola</name>
    <dbReference type="NCBI Taxonomy" id="999702"/>
    <lineage>
        <taxon>Bacteria</taxon>
        <taxon>Pseudomonadati</taxon>
        <taxon>Bacteroidota</taxon>
        <taxon>Flavobacteriia</taxon>
        <taxon>Flavobacteriales</taxon>
        <taxon>Flavobacteriaceae</taxon>
        <taxon>Salinimicrobium</taxon>
    </lineage>
</organism>
<dbReference type="Proteomes" id="UP001597100">
    <property type="component" value="Unassembled WGS sequence"/>
</dbReference>